<keyword evidence="2" id="KW-1185">Reference proteome</keyword>
<gene>
    <name evidence="1" type="ORF">GCM10009431_16750</name>
</gene>
<proteinExistence type="predicted"/>
<dbReference type="Proteomes" id="UP001500736">
    <property type="component" value="Unassembled WGS sequence"/>
</dbReference>
<evidence type="ECO:0000313" key="1">
    <source>
        <dbReference type="EMBL" id="GAA0743521.1"/>
    </source>
</evidence>
<protein>
    <recommendedName>
        <fullName evidence="3">Nuclease A inhibitor-like protein</fullName>
    </recommendedName>
</protein>
<name>A0ABN1JNJ1_9FLAO</name>
<dbReference type="EMBL" id="BAAAGF010000002">
    <property type="protein sequence ID" value="GAA0743521.1"/>
    <property type="molecule type" value="Genomic_DNA"/>
</dbReference>
<evidence type="ECO:0000313" key="2">
    <source>
        <dbReference type="Proteomes" id="UP001500736"/>
    </source>
</evidence>
<comment type="caution">
    <text evidence="1">The sequence shown here is derived from an EMBL/GenBank/DDBJ whole genome shotgun (WGS) entry which is preliminary data.</text>
</comment>
<organism evidence="1 2">
    <name type="scientific">Gaetbulibacter jejuensis</name>
    <dbReference type="NCBI Taxonomy" id="584607"/>
    <lineage>
        <taxon>Bacteria</taxon>
        <taxon>Pseudomonadati</taxon>
        <taxon>Bacteroidota</taxon>
        <taxon>Flavobacteriia</taxon>
        <taxon>Flavobacteriales</taxon>
        <taxon>Flavobacteriaceae</taxon>
        <taxon>Gaetbulibacter</taxon>
    </lineage>
</organism>
<sequence length="134" mass="15719">MPREFDSFIIVPEFAEKSIMHYDDYIGKKTEDYPEMALLQFKSIIASFIHDATEKEEKTITFFETPNTNIKTHFQKKLKTIDKTLKINTNIFLDTISILPEDNNNYHLAKLTFIANNKKICMYSYGPEVIKIEN</sequence>
<reference evidence="1 2" key="1">
    <citation type="journal article" date="2019" name="Int. J. Syst. Evol. Microbiol.">
        <title>The Global Catalogue of Microorganisms (GCM) 10K type strain sequencing project: providing services to taxonomists for standard genome sequencing and annotation.</title>
        <authorList>
            <consortium name="The Broad Institute Genomics Platform"/>
            <consortium name="The Broad Institute Genome Sequencing Center for Infectious Disease"/>
            <person name="Wu L."/>
            <person name="Ma J."/>
        </authorList>
    </citation>
    <scope>NUCLEOTIDE SEQUENCE [LARGE SCALE GENOMIC DNA]</scope>
    <source>
        <strain evidence="1 2">JCM 15976</strain>
    </source>
</reference>
<evidence type="ECO:0008006" key="3">
    <source>
        <dbReference type="Google" id="ProtNLM"/>
    </source>
</evidence>
<accession>A0ABN1JNJ1</accession>
<dbReference type="RefSeq" id="WP_343797417.1">
    <property type="nucleotide sequence ID" value="NZ_BAAAGF010000002.1"/>
</dbReference>